<organism evidence="17 18">
    <name type="scientific">Orbilia oligospora</name>
    <name type="common">Nematode-trapping fungus</name>
    <name type="synonym">Arthrobotrys oligospora</name>
    <dbReference type="NCBI Taxonomy" id="2813651"/>
    <lineage>
        <taxon>Eukaryota</taxon>
        <taxon>Fungi</taxon>
        <taxon>Dikarya</taxon>
        <taxon>Ascomycota</taxon>
        <taxon>Pezizomycotina</taxon>
        <taxon>Orbiliomycetes</taxon>
        <taxon>Orbiliales</taxon>
        <taxon>Orbiliaceae</taxon>
        <taxon>Orbilia</taxon>
    </lineage>
</organism>
<dbReference type="PROSITE" id="PS50294">
    <property type="entry name" value="WD_REPEATS_REGION"/>
    <property type="match status" value="1"/>
</dbReference>
<dbReference type="AlphaFoldDB" id="A0A7C8UNZ2"/>
<dbReference type="GO" id="GO:0015031">
    <property type="term" value="P:protein transport"/>
    <property type="evidence" value="ECO:0007669"/>
    <property type="project" value="UniProtKB-KW"/>
</dbReference>
<feature type="compositionally biased region" description="Polar residues" evidence="16">
    <location>
        <begin position="1094"/>
        <end position="1107"/>
    </location>
</feature>
<evidence type="ECO:0000256" key="15">
    <source>
        <dbReference type="PROSITE-ProRule" id="PRU00221"/>
    </source>
</evidence>
<comment type="subcellular location">
    <subcellularLocation>
        <location evidence="1">Cytoplasmic vesicle</location>
        <location evidence="1">COPII-coated vesicle membrane</location>
        <topology evidence="1">Peripheral membrane protein</topology>
        <orientation evidence="1">Cytoplasmic side</orientation>
    </subcellularLocation>
    <subcellularLocation>
        <location evidence="2">Endoplasmic reticulum membrane</location>
        <topology evidence="2">Peripheral membrane protein</topology>
        <orientation evidence="2">Cytoplasmic side</orientation>
    </subcellularLocation>
</comment>
<dbReference type="InterPro" id="IPR036322">
    <property type="entry name" value="WD40_repeat_dom_sf"/>
</dbReference>
<feature type="compositionally biased region" description="Pro residues" evidence="16">
    <location>
        <begin position="1020"/>
        <end position="1035"/>
    </location>
</feature>
<dbReference type="Proteomes" id="UP000472727">
    <property type="component" value="Unassembled WGS sequence"/>
</dbReference>
<keyword evidence="11" id="KW-0653">Protein transport</keyword>
<evidence type="ECO:0000256" key="1">
    <source>
        <dbReference type="ARBA" id="ARBA00004299"/>
    </source>
</evidence>
<dbReference type="InterPro" id="IPR015943">
    <property type="entry name" value="WD40/YVTN_repeat-like_dom_sf"/>
</dbReference>
<evidence type="ECO:0000256" key="10">
    <source>
        <dbReference type="ARBA" id="ARBA00022892"/>
    </source>
</evidence>
<dbReference type="PROSITE" id="PS50082">
    <property type="entry name" value="WD_REPEATS_2"/>
    <property type="match status" value="3"/>
</dbReference>
<feature type="compositionally biased region" description="Polar residues" evidence="16">
    <location>
        <begin position="900"/>
        <end position="915"/>
    </location>
</feature>
<gene>
    <name evidence="17" type="ORF">TWF106_007868</name>
</gene>
<dbReference type="Pfam" id="PF00400">
    <property type="entry name" value="WD40"/>
    <property type="match status" value="1"/>
</dbReference>
<evidence type="ECO:0000256" key="4">
    <source>
        <dbReference type="ARBA" id="ARBA00013507"/>
    </source>
</evidence>
<evidence type="ECO:0000256" key="5">
    <source>
        <dbReference type="ARBA" id="ARBA00021236"/>
    </source>
</evidence>
<feature type="compositionally biased region" description="Pro residues" evidence="16">
    <location>
        <begin position="1078"/>
        <end position="1092"/>
    </location>
</feature>
<dbReference type="Gene3D" id="1.25.40.1030">
    <property type="match status" value="1"/>
</dbReference>
<feature type="compositionally biased region" description="Pro residues" evidence="16">
    <location>
        <begin position="1148"/>
        <end position="1157"/>
    </location>
</feature>
<evidence type="ECO:0000256" key="14">
    <source>
        <dbReference type="ARBA" id="ARBA00025471"/>
    </source>
</evidence>
<dbReference type="PANTHER" id="PTHR13923:SF11">
    <property type="entry name" value="SECRETORY 31, ISOFORM D"/>
    <property type="match status" value="1"/>
</dbReference>
<dbReference type="Gene3D" id="2.130.10.10">
    <property type="entry name" value="YVTN repeat-like/Quinoprotein amine dehydrogenase"/>
    <property type="match status" value="1"/>
</dbReference>
<feature type="compositionally biased region" description="Polar residues" evidence="16">
    <location>
        <begin position="1053"/>
        <end position="1068"/>
    </location>
</feature>
<keyword evidence="10" id="KW-0931">ER-Golgi transport</keyword>
<comment type="function">
    <text evidence="14">Component of the coat protein complex II (COPII) which promotes the formation of transport vesicles from the endoplasmic reticulum (ER). The coat has two main functions, the physical deformation of the endoplasmic reticulum membrane into vesicles and the selection of cargo molecules.</text>
</comment>
<dbReference type="EMBL" id="WIWS01000044">
    <property type="protein sequence ID" value="KAF3217560.1"/>
    <property type="molecule type" value="Genomic_DNA"/>
</dbReference>
<dbReference type="GO" id="GO:0030127">
    <property type="term" value="C:COPII vesicle coat"/>
    <property type="evidence" value="ECO:0007669"/>
    <property type="project" value="TreeGrafter"/>
</dbReference>
<keyword evidence="9" id="KW-0256">Endoplasmic reticulum</keyword>
<dbReference type="InterPro" id="IPR040251">
    <property type="entry name" value="SEC31-like"/>
</dbReference>
<evidence type="ECO:0000256" key="8">
    <source>
        <dbReference type="ARBA" id="ARBA00022737"/>
    </source>
</evidence>
<feature type="repeat" description="WD" evidence="15">
    <location>
        <begin position="246"/>
        <end position="288"/>
    </location>
</feature>
<evidence type="ECO:0000256" key="7">
    <source>
        <dbReference type="ARBA" id="ARBA00022574"/>
    </source>
</evidence>
<evidence type="ECO:0000256" key="16">
    <source>
        <dbReference type="SAM" id="MobiDB-lite"/>
    </source>
</evidence>
<keyword evidence="8" id="KW-0677">Repeat</keyword>
<evidence type="ECO:0000313" key="18">
    <source>
        <dbReference type="Proteomes" id="UP000472727"/>
    </source>
</evidence>
<dbReference type="GO" id="GO:0090110">
    <property type="term" value="P:COPII-coated vesicle cargo loading"/>
    <property type="evidence" value="ECO:0007669"/>
    <property type="project" value="TreeGrafter"/>
</dbReference>
<evidence type="ECO:0000256" key="3">
    <source>
        <dbReference type="ARBA" id="ARBA00009358"/>
    </source>
</evidence>
<feature type="repeat" description="WD" evidence="15">
    <location>
        <begin position="110"/>
        <end position="146"/>
    </location>
</feature>
<evidence type="ECO:0000256" key="2">
    <source>
        <dbReference type="ARBA" id="ARBA00004397"/>
    </source>
</evidence>
<dbReference type="InterPro" id="IPR001680">
    <property type="entry name" value="WD40_rpt"/>
</dbReference>
<dbReference type="SMART" id="SM00320">
    <property type="entry name" value="WD40"/>
    <property type="match status" value="6"/>
</dbReference>
<sequence>MVNLRIPRTATFAWSEASSRPLIATGTVAGAVDADFSNATHLELWDLDLDSGVSEASELTPKATISTDARFHDIAWGRRGIIAGGSENGTLDLWNAESLFNGESGTVESLSKHTGALKALQFNPFKDELLLTAGVQGEIYVWDLNNTANPFLLGTRARADEFSSVDWNKKIPHILLSGGKNGLVTVWDVKQKKESLTLSHLGRKEVSAVAWHPENATKLLTALPDDSNPVIMVWDLRNANAPEKILTGHDQGVLSLDWCQHDPDILLSSGKDNRTICWNPNSGEMLGEFPIGTNWMFQTRFNPKNPNLVASASFDGKISIQSLQSKGAVAKGDTTSGALDGADFFDQASFDPQGPSFSLKQAPRWYKRPVGASFGFGGKLVSFTTPVGQQKSTLKITTLAVESDVRAATDAFENDLKGGNFATLCDKRISELTSEPERAEWTILKTLFDPSPKNKLIEFLGFTKDALETEEGSVEKSEDVQVNGESKERRLSALFGGSGEDDAFLNELSSTKGARTNNPFNIFSGTESEADKKITNALILGDFERAVDICIKEDRLSDAFMLAVAGGEAALKKVQKAYFSKQTDAPNYLRLLSSVVEKNLWDVVHNADLADWKEVLCAICTYSNDKEFAELCEALGERLEVELKATSELQKRQDAATCYLSSSRLDKVIGIWIEEYKESEAEILKNPSEGSTSFSIHVQSMQKLIEKVTVFREATKFVDPEMNAAADWKLAPLYDIYCEYADVLAAQGQLEFAARYLSLIPLKYQPAEIARNRVKIASGQAATKKPAAVARNVPTGTGLRAATKSPYAPVSVQQPQTAPTMFTPVQPPAPSVVPQPQQGYGQSQTQSASRYTPANSSSGNLAYPSTTPTYSSTTPAFQPSIGGGVGGYRPSYNSFAAGPPTNTLGGPPRNDSSSKSAILPAAQRTDLTDWNDTPMVIDTTRRKTPSVPTSAPITTPFPMGQPNPLGSPTPIGMQRSGTPGGALPPPPRPGQAGVTPGPPQAGSHYRPQTPGSQPHSPYVPQSPPQGPPGTGPTPPRTHAAYAPPPPAAGPPSSRYTPSAPVQNVSSTLPPAGPGRGMIPPPAANPYAAPPPAQSLYNQPPLQHQQMYSEPPQTQGPPMAGPPMAGPPPPMGPPRGTSASGLRGTPPQSGAPPPPPKAATPKPKHPKGDRSHIPEHARLLFEILSEEMELVTANAPADFKAQVQQLGKRLDTFFDHLNNDDLLSQNVTRQLTDAFVHVRNGNFDEASNSYAAVQPELGSFGVVHKKLIQLSQFARSV</sequence>
<comment type="similarity">
    <text evidence="3">Belongs to the WD repeat SEC31 family.</text>
</comment>
<dbReference type="Gene3D" id="1.20.940.10">
    <property type="entry name" value="Functional domain of the splicing factor Prp18"/>
    <property type="match status" value="1"/>
</dbReference>
<evidence type="ECO:0000256" key="13">
    <source>
        <dbReference type="ARBA" id="ARBA00023329"/>
    </source>
</evidence>
<feature type="compositionally biased region" description="Polar residues" evidence="16">
    <location>
        <begin position="848"/>
        <end position="860"/>
    </location>
</feature>
<dbReference type="SUPFAM" id="SSF50978">
    <property type="entry name" value="WD40 repeat-like"/>
    <property type="match status" value="1"/>
</dbReference>
<feature type="compositionally biased region" description="Pro residues" evidence="16">
    <location>
        <begin position="1118"/>
        <end position="1132"/>
    </location>
</feature>
<keyword evidence="12" id="KW-0472">Membrane</keyword>
<evidence type="ECO:0000256" key="6">
    <source>
        <dbReference type="ARBA" id="ARBA00022448"/>
    </source>
</evidence>
<dbReference type="PANTHER" id="PTHR13923">
    <property type="entry name" value="SEC31-RELATED PROTEIN"/>
    <property type="match status" value="1"/>
</dbReference>
<keyword evidence="6" id="KW-0813">Transport</keyword>
<protein>
    <recommendedName>
        <fullName evidence="5">Protein transport protein SEC31</fullName>
    </recommendedName>
    <alternativeName>
        <fullName evidence="4">Protein transport protein sec31</fullName>
    </alternativeName>
</protein>
<evidence type="ECO:0000313" key="17">
    <source>
        <dbReference type="EMBL" id="KAF3217560.1"/>
    </source>
</evidence>
<dbReference type="PROSITE" id="PS00678">
    <property type="entry name" value="WD_REPEATS_1"/>
    <property type="match status" value="1"/>
</dbReference>
<dbReference type="GO" id="GO:0005198">
    <property type="term" value="F:structural molecule activity"/>
    <property type="evidence" value="ECO:0007669"/>
    <property type="project" value="TreeGrafter"/>
</dbReference>
<dbReference type="InterPro" id="IPR019775">
    <property type="entry name" value="WD40_repeat_CS"/>
</dbReference>
<dbReference type="FunFam" id="2.130.10.10:FF:000193">
    <property type="entry name" value="Protein transport protein SEC31, putative"/>
    <property type="match status" value="1"/>
</dbReference>
<dbReference type="GO" id="GO:0007029">
    <property type="term" value="P:endoplasmic reticulum organization"/>
    <property type="evidence" value="ECO:0007669"/>
    <property type="project" value="TreeGrafter"/>
</dbReference>
<proteinExistence type="inferred from homology"/>
<keyword evidence="13" id="KW-0968">Cytoplasmic vesicle</keyword>
<keyword evidence="7 15" id="KW-0853">WD repeat</keyword>
<evidence type="ECO:0000256" key="9">
    <source>
        <dbReference type="ARBA" id="ARBA00022824"/>
    </source>
</evidence>
<feature type="compositionally biased region" description="Polar residues" evidence="16">
    <location>
        <begin position="811"/>
        <end position="820"/>
    </location>
</feature>
<feature type="region of interest" description="Disordered" evidence="16">
    <location>
        <begin position="800"/>
        <end position="915"/>
    </location>
</feature>
<feature type="repeat" description="WD" evidence="15">
    <location>
        <begin position="155"/>
        <end position="197"/>
    </location>
</feature>
<feature type="region of interest" description="Disordered" evidence="16">
    <location>
        <begin position="937"/>
        <end position="1171"/>
    </location>
</feature>
<feature type="compositionally biased region" description="Low complexity" evidence="16">
    <location>
        <begin position="834"/>
        <end position="847"/>
    </location>
</feature>
<comment type="caution">
    <text evidence="17">The sequence shown here is derived from an EMBL/GenBank/DDBJ whole genome shotgun (WGS) entry which is preliminary data.</text>
</comment>
<name>A0A7C8UNZ2_ORBOL</name>
<dbReference type="GO" id="GO:0070971">
    <property type="term" value="C:endoplasmic reticulum exit site"/>
    <property type="evidence" value="ECO:0007669"/>
    <property type="project" value="TreeGrafter"/>
</dbReference>
<evidence type="ECO:0000256" key="12">
    <source>
        <dbReference type="ARBA" id="ARBA00023136"/>
    </source>
</evidence>
<feature type="compositionally biased region" description="Low complexity" evidence="16">
    <location>
        <begin position="863"/>
        <end position="875"/>
    </location>
</feature>
<reference evidence="17 18" key="1">
    <citation type="submission" date="2019-06" db="EMBL/GenBank/DDBJ databases">
        <authorList>
            <person name="Palmer J.M."/>
        </authorList>
    </citation>
    <scope>NUCLEOTIDE SEQUENCE [LARGE SCALE GENOMIC DNA]</scope>
    <source>
        <strain evidence="17 18">TWF106</strain>
    </source>
</reference>
<dbReference type="GO" id="GO:0005789">
    <property type="term" value="C:endoplasmic reticulum membrane"/>
    <property type="evidence" value="ECO:0007669"/>
    <property type="project" value="UniProtKB-SubCell"/>
</dbReference>
<accession>A0A7C8UNZ2</accession>
<evidence type="ECO:0000256" key="11">
    <source>
        <dbReference type="ARBA" id="ARBA00022927"/>
    </source>
</evidence>